<evidence type="ECO:0000256" key="7">
    <source>
        <dbReference type="ARBA" id="ARBA00023163"/>
    </source>
</evidence>
<evidence type="ECO:0000313" key="13">
    <source>
        <dbReference type="Proteomes" id="UP000000692"/>
    </source>
</evidence>
<evidence type="ECO:0000256" key="6">
    <source>
        <dbReference type="ARBA" id="ARBA00023125"/>
    </source>
</evidence>
<dbReference type="InterPro" id="IPR022988">
    <property type="entry name" value="Ni_resp_reg_NikR"/>
</dbReference>
<evidence type="ECO:0000313" key="12">
    <source>
        <dbReference type="EMBL" id="AEM41827.1"/>
    </source>
</evidence>
<keyword evidence="4" id="KW-0479">Metal-binding</keyword>
<dbReference type="HAMAP" id="MF_00476">
    <property type="entry name" value="NikR"/>
    <property type="match status" value="1"/>
</dbReference>
<evidence type="ECO:0000256" key="1">
    <source>
        <dbReference type="ARBA" id="ARBA00001967"/>
    </source>
</evidence>
<evidence type="ECO:0000256" key="3">
    <source>
        <dbReference type="ARBA" id="ARBA00022596"/>
    </source>
</evidence>
<dbReference type="SUPFAM" id="SSF55021">
    <property type="entry name" value="ACT-like"/>
    <property type="match status" value="1"/>
</dbReference>
<comment type="function">
    <text evidence="8">Transcriptional regulator.</text>
</comment>
<feature type="domain" description="Transcription factor NikR nickel binding C-terminal" evidence="11">
    <location>
        <begin position="53"/>
        <end position="129"/>
    </location>
</feature>
<protein>
    <recommendedName>
        <fullName evidence="8">Putative nickel-responsive regulator</fullName>
    </recommendedName>
</protein>
<dbReference type="OrthoDB" id="9806294at2"/>
<accession>F9Y4U3</accession>
<comment type="cofactor">
    <cofactor evidence="1">
        <name>Ni(2+)</name>
        <dbReference type="ChEBI" id="CHEBI:49786"/>
    </cofactor>
</comment>
<dbReference type="InterPro" id="IPR010985">
    <property type="entry name" value="Ribbon_hlx_hlx"/>
</dbReference>
<dbReference type="InterPro" id="IPR027271">
    <property type="entry name" value="Acetolactate_synth/TF_NikR_C"/>
</dbReference>
<dbReference type="InterPro" id="IPR014864">
    <property type="entry name" value="TF_NikR_Ni-bd_C"/>
</dbReference>
<keyword evidence="3" id="KW-0533">Nickel</keyword>
<dbReference type="AlphaFoldDB" id="F9Y4U3"/>
<dbReference type="EMBL" id="CP002018">
    <property type="protein sequence ID" value="AEM41827.1"/>
    <property type="molecule type" value="Genomic_DNA"/>
</dbReference>
<evidence type="ECO:0000256" key="9">
    <source>
        <dbReference type="SAM" id="MobiDB-lite"/>
    </source>
</evidence>
<dbReference type="InterPro" id="IPR050192">
    <property type="entry name" value="CopG/NikR_regulator"/>
</dbReference>
<dbReference type="PATRIC" id="fig|759362.5.peg.2059"/>
<dbReference type="HOGENOM" id="CLU_113319_1_4_5"/>
<dbReference type="InterPro" id="IPR013321">
    <property type="entry name" value="Arc_rbn_hlx_hlx"/>
</dbReference>
<gene>
    <name evidence="12" type="ordered locus">KVU_1987</name>
</gene>
<dbReference type="Gene3D" id="3.30.70.1150">
    <property type="entry name" value="ACT-like. Chain A, domain 2"/>
    <property type="match status" value="1"/>
</dbReference>
<dbReference type="Pfam" id="PF01402">
    <property type="entry name" value="RHH_1"/>
    <property type="match status" value="1"/>
</dbReference>
<dbReference type="SUPFAM" id="SSF47598">
    <property type="entry name" value="Ribbon-helix-helix"/>
    <property type="match status" value="1"/>
</dbReference>
<dbReference type="KEGG" id="kvl:KVU_1987"/>
<dbReference type="GO" id="GO:0003677">
    <property type="term" value="F:DNA binding"/>
    <property type="evidence" value="ECO:0007669"/>
    <property type="project" value="UniProtKB-KW"/>
</dbReference>
<dbReference type="Gene3D" id="1.10.1220.10">
    <property type="entry name" value="Met repressor-like"/>
    <property type="match status" value="1"/>
</dbReference>
<proteinExistence type="inferred from homology"/>
<dbReference type="Pfam" id="PF08753">
    <property type="entry name" value="NikR_C"/>
    <property type="match status" value="1"/>
</dbReference>
<name>F9Y4U3_KETVW</name>
<keyword evidence="7 8" id="KW-0804">Transcription</keyword>
<evidence type="ECO:0000259" key="10">
    <source>
        <dbReference type="Pfam" id="PF01402"/>
    </source>
</evidence>
<dbReference type="eggNOG" id="COG0864">
    <property type="taxonomic scope" value="Bacteria"/>
</dbReference>
<reference evidence="12 13" key="1">
    <citation type="journal article" date="2011" name="J. Bacteriol.">
        <title>Complete genome sequence of the industrial strain Ketogulonicigenium vulgare WSH-001.</title>
        <authorList>
            <person name="Liu L."/>
            <person name="Li Y."/>
            <person name="Zhang J."/>
            <person name="Zhou Z."/>
            <person name="Liu J."/>
            <person name="Li X."/>
            <person name="Zhou J."/>
            <person name="Du G."/>
            <person name="Wang L."/>
            <person name="Chen J."/>
        </authorList>
    </citation>
    <scope>NUCLEOTIDE SEQUENCE [LARGE SCALE GENOMIC DNA]</scope>
    <source>
        <strain evidence="12 13">WSH-001</strain>
    </source>
</reference>
<sequence>MHRVTITIETALLDELDAYMARSGASNRSEALRDLVRRGLAQQGAEVGEAQCVGVVSYTLDPSVRALGRRVPQSRQDRHDHTIAALSVPLDHDSAVEIAVMRGRVAQVSAYAEGLFLERGIRHGKLSLIPVQHDVETHTHEGGEPHEHSHLRVRESF</sequence>
<keyword evidence="5 8" id="KW-0805">Transcription regulation</keyword>
<dbReference type="GO" id="GO:0016151">
    <property type="term" value="F:nickel cation binding"/>
    <property type="evidence" value="ECO:0007669"/>
    <property type="project" value="UniProtKB-UniRule"/>
</dbReference>
<evidence type="ECO:0000256" key="5">
    <source>
        <dbReference type="ARBA" id="ARBA00023015"/>
    </source>
</evidence>
<organism evidence="12 13">
    <name type="scientific">Ketogulonicigenium vulgare (strain WSH-001)</name>
    <dbReference type="NCBI Taxonomy" id="759362"/>
    <lineage>
        <taxon>Bacteria</taxon>
        <taxon>Pseudomonadati</taxon>
        <taxon>Pseudomonadota</taxon>
        <taxon>Alphaproteobacteria</taxon>
        <taxon>Rhodobacterales</taxon>
        <taxon>Roseobacteraceae</taxon>
        <taxon>Ketogulonicigenium</taxon>
    </lineage>
</organism>
<comment type="similarity">
    <text evidence="2 8">Belongs to the transcriptional regulatory CopG/NikR family.</text>
</comment>
<feature type="domain" description="Ribbon-helix-helix protein CopG" evidence="10">
    <location>
        <begin position="2"/>
        <end position="43"/>
    </location>
</feature>
<comment type="caution">
    <text evidence="8">Lacks conserved residue(s) required for the propagation of feature annotation.</text>
</comment>
<keyword evidence="6 8" id="KW-0238">DNA-binding</keyword>
<dbReference type="CDD" id="cd22231">
    <property type="entry name" value="RHH_NikR_HicB-like"/>
    <property type="match status" value="1"/>
</dbReference>
<keyword evidence="13" id="KW-1185">Reference proteome</keyword>
<dbReference type="PANTHER" id="PTHR34719:SF2">
    <property type="entry name" value="NICKEL-RESPONSIVE REGULATOR"/>
    <property type="match status" value="1"/>
</dbReference>
<dbReference type="GO" id="GO:0003700">
    <property type="term" value="F:DNA-binding transcription factor activity"/>
    <property type="evidence" value="ECO:0007669"/>
    <property type="project" value="UniProtKB-UniRule"/>
</dbReference>
<evidence type="ECO:0000256" key="8">
    <source>
        <dbReference type="HAMAP-Rule" id="MF_00476"/>
    </source>
</evidence>
<dbReference type="InterPro" id="IPR002145">
    <property type="entry name" value="CopG"/>
</dbReference>
<evidence type="ECO:0000259" key="11">
    <source>
        <dbReference type="Pfam" id="PF08753"/>
    </source>
</evidence>
<feature type="region of interest" description="Disordered" evidence="9">
    <location>
        <begin position="138"/>
        <end position="157"/>
    </location>
</feature>
<evidence type="ECO:0000256" key="2">
    <source>
        <dbReference type="ARBA" id="ARBA00008478"/>
    </source>
</evidence>
<evidence type="ECO:0000256" key="4">
    <source>
        <dbReference type="ARBA" id="ARBA00022723"/>
    </source>
</evidence>
<dbReference type="PANTHER" id="PTHR34719">
    <property type="entry name" value="NICKEL-RESPONSIVE REGULATOR"/>
    <property type="match status" value="1"/>
</dbReference>
<dbReference type="Proteomes" id="UP000000692">
    <property type="component" value="Chromosome"/>
</dbReference>
<dbReference type="InterPro" id="IPR045865">
    <property type="entry name" value="ACT-like_dom_sf"/>
</dbReference>
<dbReference type="NCBIfam" id="NF002815">
    <property type="entry name" value="PRK02967.1"/>
    <property type="match status" value="1"/>
</dbReference>
<dbReference type="RefSeq" id="WP_013385200.1">
    <property type="nucleotide sequence ID" value="NC_017384.1"/>
</dbReference>
<dbReference type="GO" id="GO:0010045">
    <property type="term" value="P:response to nickel cation"/>
    <property type="evidence" value="ECO:0007669"/>
    <property type="project" value="InterPro"/>
</dbReference>